<dbReference type="AlphaFoldDB" id="A0A1I5GXA2"/>
<feature type="coiled-coil region" evidence="1">
    <location>
        <begin position="115"/>
        <end position="149"/>
    </location>
</feature>
<gene>
    <name evidence="3" type="ORF">SAMN04488056_105233</name>
</gene>
<dbReference type="PROSITE" id="PS51257">
    <property type="entry name" value="PROKAR_LIPOPROTEIN"/>
    <property type="match status" value="1"/>
</dbReference>
<feature type="signal peptide" evidence="2">
    <location>
        <begin position="1"/>
        <end position="21"/>
    </location>
</feature>
<dbReference type="EMBL" id="FOVR01000005">
    <property type="protein sequence ID" value="SFO40543.1"/>
    <property type="molecule type" value="Genomic_DNA"/>
</dbReference>
<accession>A0A1I5GXA2</accession>
<keyword evidence="4" id="KW-1185">Reference proteome</keyword>
<protein>
    <recommendedName>
        <fullName evidence="5">DUF2799 domain-containing protein</fullName>
    </recommendedName>
</protein>
<feature type="chain" id="PRO_5011710915" description="DUF2799 domain-containing protein" evidence="2">
    <location>
        <begin position="22"/>
        <end position="191"/>
    </location>
</feature>
<sequence>MRSFPALFLLLPLLAGCASLSQEECQTGDWGAVGANDAMEGRDATRFSEHIEACSKYDIAPDKKLYEIGYQKGLRSYCTPSNGFSVGRNGYSYRQICPPASEPEFMRGYLRGSALHETETEIAEKEQELTRLKTERAELRASKKEDKKRKSLRRVARDIDALEWDLHRLRFKRDRALVEADHFLQTIEPVI</sequence>
<evidence type="ECO:0000256" key="1">
    <source>
        <dbReference type="SAM" id="Coils"/>
    </source>
</evidence>
<evidence type="ECO:0000256" key="2">
    <source>
        <dbReference type="SAM" id="SignalP"/>
    </source>
</evidence>
<organism evidence="3 4">
    <name type="scientific">Cohaesibacter marisflavi</name>
    <dbReference type="NCBI Taxonomy" id="655353"/>
    <lineage>
        <taxon>Bacteria</taxon>
        <taxon>Pseudomonadati</taxon>
        <taxon>Pseudomonadota</taxon>
        <taxon>Alphaproteobacteria</taxon>
        <taxon>Hyphomicrobiales</taxon>
        <taxon>Cohaesibacteraceae</taxon>
    </lineage>
</organism>
<keyword evidence="2" id="KW-0732">Signal</keyword>
<dbReference type="InterPro" id="IPR021242">
    <property type="entry name" value="DUF2799"/>
</dbReference>
<keyword evidence="1" id="KW-0175">Coiled coil</keyword>
<dbReference type="Pfam" id="PF10973">
    <property type="entry name" value="DUF2799"/>
    <property type="match status" value="1"/>
</dbReference>
<evidence type="ECO:0008006" key="5">
    <source>
        <dbReference type="Google" id="ProtNLM"/>
    </source>
</evidence>
<reference evidence="3 4" key="1">
    <citation type="submission" date="2016-10" db="EMBL/GenBank/DDBJ databases">
        <authorList>
            <person name="de Groot N.N."/>
        </authorList>
    </citation>
    <scope>NUCLEOTIDE SEQUENCE [LARGE SCALE GENOMIC DNA]</scope>
    <source>
        <strain evidence="3 4">CGMCC 1.9157</strain>
    </source>
</reference>
<evidence type="ECO:0000313" key="3">
    <source>
        <dbReference type="EMBL" id="SFO40543.1"/>
    </source>
</evidence>
<proteinExistence type="predicted"/>
<name>A0A1I5GXA2_9HYPH</name>
<dbReference type="STRING" id="655353.SAMN04488056_105233"/>
<evidence type="ECO:0000313" key="4">
    <source>
        <dbReference type="Proteomes" id="UP000199236"/>
    </source>
</evidence>
<dbReference type="Proteomes" id="UP000199236">
    <property type="component" value="Unassembled WGS sequence"/>
</dbReference>